<reference evidence="2 3" key="1">
    <citation type="journal article" date="2004" name="Science">
        <title>The Ashbya gossypii genome as a tool for mapping the ancient Saccharomyces cerevisiae genome.</title>
        <authorList>
            <person name="Dietrich F.S."/>
            <person name="Voegeli S."/>
            <person name="Brachat S."/>
            <person name="Lerch A."/>
            <person name="Gates K."/>
            <person name="Steiner S."/>
            <person name="Mohr C."/>
            <person name="Pohlmann R."/>
            <person name="Luedi P."/>
            <person name="Choi S."/>
            <person name="Wing R.A."/>
            <person name="Flavier A."/>
            <person name="Gaffney T.D."/>
            <person name="Philippsen P."/>
        </authorList>
    </citation>
    <scope>NUCLEOTIDE SEQUENCE [LARGE SCALE GENOMIC DNA]</scope>
    <source>
        <strain evidence="3">ATCC 10895 / CBS 109.51 / FGSC 9923 / NRRL Y-1056</strain>
    </source>
</reference>
<feature type="compositionally biased region" description="Basic residues" evidence="1">
    <location>
        <begin position="119"/>
        <end position="129"/>
    </location>
</feature>
<dbReference type="HOGENOM" id="CLU_1460959_0_0_1"/>
<dbReference type="AlphaFoldDB" id="Q75BV2"/>
<dbReference type="OrthoDB" id="10600044at2759"/>
<accession>Q75BV2</accession>
<feature type="compositionally biased region" description="Basic and acidic residues" evidence="1">
    <location>
        <begin position="56"/>
        <end position="65"/>
    </location>
</feature>
<sequence>MDIENSRLLEFLLTDEACGSPDKGHKVLRARQQVPSSYSRPPKRLSSLRIQNLKTPRKDTRNDEYIKKDLESIILLRGTSNVGTLKVGKSPVEPVRKPRPSSGAEVNGGDAGHPSGPSSKRKKSKQKGASKKDKSAPELPQTTPKAAPEAAGRKRPRPRMPRKRTASKRAGDSGGQASTEAGAPK</sequence>
<proteinExistence type="predicted"/>
<evidence type="ECO:0000313" key="2">
    <source>
        <dbReference type="EMBL" id="AAS51395.1"/>
    </source>
</evidence>
<evidence type="ECO:0000313" key="3">
    <source>
        <dbReference type="Proteomes" id="UP000000591"/>
    </source>
</evidence>
<feature type="compositionally biased region" description="Basic residues" evidence="1">
    <location>
        <begin position="153"/>
        <end position="167"/>
    </location>
</feature>
<gene>
    <name evidence="2" type="ORF">AGOS_ACR169C</name>
</gene>
<feature type="region of interest" description="Disordered" evidence="1">
    <location>
        <begin position="20"/>
        <end position="65"/>
    </location>
</feature>
<dbReference type="Proteomes" id="UP000000591">
    <property type="component" value="Chromosome III"/>
</dbReference>
<dbReference type="InParanoid" id="Q75BV2"/>
<name>Q75BV2_EREGS</name>
<evidence type="ECO:0000256" key="1">
    <source>
        <dbReference type="SAM" id="MobiDB-lite"/>
    </source>
</evidence>
<dbReference type="RefSeq" id="NP_983571.1">
    <property type="nucleotide sequence ID" value="NM_208924.1"/>
</dbReference>
<dbReference type="GeneID" id="4619703"/>
<reference evidence="3" key="2">
    <citation type="journal article" date="2013" name="G3 (Bethesda)">
        <title>Genomes of Ashbya fungi isolated from insects reveal four mating-type loci, numerous translocations, lack of transposons, and distinct gene duplications.</title>
        <authorList>
            <person name="Dietrich F.S."/>
            <person name="Voegeli S."/>
            <person name="Kuo S."/>
            <person name="Philippsen P."/>
        </authorList>
    </citation>
    <scope>GENOME REANNOTATION</scope>
    <source>
        <strain evidence="3">ATCC 10895 / CBS 109.51 / FGSC 9923 / NRRL Y-1056</strain>
    </source>
</reference>
<organism evidence="2 3">
    <name type="scientific">Eremothecium gossypii (strain ATCC 10895 / CBS 109.51 / FGSC 9923 / NRRL Y-1056)</name>
    <name type="common">Yeast</name>
    <name type="synonym">Ashbya gossypii</name>
    <dbReference type="NCBI Taxonomy" id="284811"/>
    <lineage>
        <taxon>Eukaryota</taxon>
        <taxon>Fungi</taxon>
        <taxon>Dikarya</taxon>
        <taxon>Ascomycota</taxon>
        <taxon>Saccharomycotina</taxon>
        <taxon>Saccharomycetes</taxon>
        <taxon>Saccharomycetales</taxon>
        <taxon>Saccharomycetaceae</taxon>
        <taxon>Eremothecium</taxon>
    </lineage>
</organism>
<dbReference type="KEGG" id="ago:AGOS_ACR169C"/>
<protein>
    <submittedName>
        <fullName evidence="2">ACR169Cp</fullName>
    </submittedName>
</protein>
<feature type="region of interest" description="Disordered" evidence="1">
    <location>
        <begin position="77"/>
        <end position="185"/>
    </location>
</feature>
<dbReference type="EMBL" id="AE016816">
    <property type="protein sequence ID" value="AAS51395.1"/>
    <property type="molecule type" value="Genomic_DNA"/>
</dbReference>
<keyword evidence="3" id="KW-1185">Reference proteome</keyword>